<evidence type="ECO:0000313" key="2">
    <source>
        <dbReference type="EMBL" id="GLJ57567.1"/>
    </source>
</evidence>
<dbReference type="AlphaFoldDB" id="A0AAD3NTS2"/>
<accession>A0AAD3NTS2</accession>
<organism evidence="2 3">
    <name type="scientific">Cryptomeria japonica</name>
    <name type="common">Japanese cedar</name>
    <name type="synonym">Cupressus japonica</name>
    <dbReference type="NCBI Taxonomy" id="3369"/>
    <lineage>
        <taxon>Eukaryota</taxon>
        <taxon>Viridiplantae</taxon>
        <taxon>Streptophyta</taxon>
        <taxon>Embryophyta</taxon>
        <taxon>Tracheophyta</taxon>
        <taxon>Spermatophyta</taxon>
        <taxon>Pinopsida</taxon>
        <taxon>Pinidae</taxon>
        <taxon>Conifers II</taxon>
        <taxon>Cupressales</taxon>
        <taxon>Cupressaceae</taxon>
        <taxon>Cryptomeria</taxon>
    </lineage>
</organism>
<sequence length="146" mass="16078">MPHQKDFAWTHCTTISGSTKVKCNWCQDEISGGIYRFKWHLSKERGNNTEICKKCPADVSYQAKQSLEGIAENKAKKARIGVQLDSTSTNPRMHDLGEDGEDGSFRESGSTHYSIARGPNTGGGNTNAFFQTRTTPGSQTTLESTE</sequence>
<protein>
    <recommendedName>
        <fullName evidence="4">BED-type domain-containing protein</fullName>
    </recommendedName>
</protein>
<feature type="compositionally biased region" description="Polar residues" evidence="1">
    <location>
        <begin position="126"/>
        <end position="146"/>
    </location>
</feature>
<evidence type="ECO:0000313" key="3">
    <source>
        <dbReference type="Proteomes" id="UP001234787"/>
    </source>
</evidence>
<comment type="caution">
    <text evidence="2">The sequence shown here is derived from an EMBL/GenBank/DDBJ whole genome shotgun (WGS) entry which is preliminary data.</text>
</comment>
<evidence type="ECO:0000256" key="1">
    <source>
        <dbReference type="SAM" id="MobiDB-lite"/>
    </source>
</evidence>
<keyword evidence="3" id="KW-1185">Reference proteome</keyword>
<dbReference type="Proteomes" id="UP001234787">
    <property type="component" value="Unassembled WGS sequence"/>
</dbReference>
<dbReference type="PANTHER" id="PTHR46951:SF2">
    <property type="entry name" value="BED-TYPE DOMAIN-CONTAINING PROTEIN"/>
    <property type="match status" value="1"/>
</dbReference>
<name>A0AAD3NTS2_CRYJA</name>
<gene>
    <name evidence="2" type="ORF">SUGI_1342930</name>
</gene>
<dbReference type="EMBL" id="BSEH01000147">
    <property type="protein sequence ID" value="GLJ57567.1"/>
    <property type="molecule type" value="Genomic_DNA"/>
</dbReference>
<feature type="region of interest" description="Disordered" evidence="1">
    <location>
        <begin position="81"/>
        <end position="146"/>
    </location>
</feature>
<evidence type="ECO:0008006" key="4">
    <source>
        <dbReference type="Google" id="ProtNLM"/>
    </source>
</evidence>
<dbReference type="PANTHER" id="PTHR46951">
    <property type="entry name" value="BED-TYPE DOMAIN-CONTAINING PROTEIN"/>
    <property type="match status" value="1"/>
</dbReference>
<reference evidence="2" key="1">
    <citation type="submission" date="2022-12" db="EMBL/GenBank/DDBJ databases">
        <title>Chromosome-Level Genome Assembly of Japanese Cedar (Cryptomeriajaponica D. Don).</title>
        <authorList>
            <person name="Fujino T."/>
            <person name="Yamaguchi K."/>
            <person name="Yokoyama T."/>
            <person name="Hamanaka T."/>
            <person name="Harazono Y."/>
            <person name="Kamada H."/>
            <person name="Kobayashi W."/>
            <person name="Ujino-Ihara T."/>
            <person name="Uchiyama K."/>
            <person name="Matsumoto A."/>
            <person name="Izuno A."/>
            <person name="Tsumura Y."/>
            <person name="Toyoda A."/>
            <person name="Shigenobu S."/>
            <person name="Moriguchi Y."/>
            <person name="Ueno S."/>
            <person name="Kasahara M."/>
        </authorList>
    </citation>
    <scope>NUCLEOTIDE SEQUENCE</scope>
</reference>
<proteinExistence type="predicted"/>